<dbReference type="AlphaFoldDB" id="A0A383CR52"/>
<sequence>EAELDRFFLKISLGYPSKEEEIEIVEKQKQSHPIDNLQEVVSDSEINEIQESIKYIYIDERLKEYIVQVVEMTRMHDDVALGSSPRGSIAMFNGTKALAFIRGRDFVLPDDIKELASPILGHRIVVSSPARMRGVQSNDIIDSILSQISVPGNVNLGR</sequence>
<feature type="non-terminal residue" evidence="2">
    <location>
        <position position="1"/>
    </location>
</feature>
<proteinExistence type="predicted"/>
<organism evidence="2">
    <name type="scientific">marine metagenome</name>
    <dbReference type="NCBI Taxonomy" id="408172"/>
    <lineage>
        <taxon>unclassified sequences</taxon>
        <taxon>metagenomes</taxon>
        <taxon>ecological metagenomes</taxon>
    </lineage>
</organism>
<gene>
    <name evidence="2" type="ORF">METZ01_LOCUS487377</name>
</gene>
<dbReference type="InterPro" id="IPR041628">
    <property type="entry name" value="ChlI/MoxR_AAA_lid"/>
</dbReference>
<dbReference type="InterPro" id="IPR027417">
    <property type="entry name" value="P-loop_NTPase"/>
</dbReference>
<dbReference type="PANTHER" id="PTHR11603:SF132">
    <property type="entry name" value="C2H2-TYPE DOMAIN-CONTAINING PROTEIN"/>
    <property type="match status" value="1"/>
</dbReference>
<accession>A0A383CR52</accession>
<name>A0A383CR52_9ZZZZ</name>
<dbReference type="Gene3D" id="1.10.8.80">
    <property type="entry name" value="Magnesium chelatase subunit I, C-Terminal domain"/>
    <property type="match status" value="1"/>
</dbReference>
<evidence type="ECO:0000313" key="2">
    <source>
        <dbReference type="EMBL" id="SVE34523.1"/>
    </source>
</evidence>
<dbReference type="PANTHER" id="PTHR11603">
    <property type="entry name" value="AAA FAMILY ATPASE"/>
    <property type="match status" value="1"/>
</dbReference>
<protein>
    <recommendedName>
        <fullName evidence="1">ChlI/MoxR AAA lid domain-containing protein</fullName>
    </recommendedName>
</protein>
<dbReference type="InterPro" id="IPR052041">
    <property type="entry name" value="Nucleic_acid_metab_PIN/TRAM"/>
</dbReference>
<reference evidence="2" key="1">
    <citation type="submission" date="2018-05" db="EMBL/GenBank/DDBJ databases">
        <authorList>
            <person name="Lanie J.A."/>
            <person name="Ng W.-L."/>
            <person name="Kazmierczak K.M."/>
            <person name="Andrzejewski T.M."/>
            <person name="Davidsen T.M."/>
            <person name="Wayne K.J."/>
            <person name="Tettelin H."/>
            <person name="Glass J.I."/>
            <person name="Rusch D."/>
            <person name="Podicherti R."/>
            <person name="Tsui H.-C.T."/>
            <person name="Winkler M.E."/>
        </authorList>
    </citation>
    <scope>NUCLEOTIDE SEQUENCE</scope>
</reference>
<feature type="domain" description="ChlI/MoxR AAA lid" evidence="1">
    <location>
        <begin position="73"/>
        <end position="143"/>
    </location>
</feature>
<dbReference type="EMBL" id="UINC01210866">
    <property type="protein sequence ID" value="SVE34523.1"/>
    <property type="molecule type" value="Genomic_DNA"/>
</dbReference>
<dbReference type="Pfam" id="PF17863">
    <property type="entry name" value="AAA_lid_2"/>
    <property type="match status" value="1"/>
</dbReference>
<evidence type="ECO:0000259" key="1">
    <source>
        <dbReference type="Pfam" id="PF17863"/>
    </source>
</evidence>
<dbReference type="SUPFAM" id="SSF52540">
    <property type="entry name" value="P-loop containing nucleoside triphosphate hydrolases"/>
    <property type="match status" value="1"/>
</dbReference>